<protein>
    <submittedName>
        <fullName evidence="4">Glycosyltransferase, group 2 family protein</fullName>
    </submittedName>
</protein>
<dbReference type="SUPFAM" id="SSF53448">
    <property type="entry name" value="Nucleotide-diphospho-sugar transferases"/>
    <property type="match status" value="1"/>
</dbReference>
<keyword evidence="5" id="KW-1185">Reference proteome</keyword>
<organism evidence="4 5">
    <name type="scientific">Limosilactobacillus ingluviei</name>
    <dbReference type="NCBI Taxonomy" id="148604"/>
    <lineage>
        <taxon>Bacteria</taxon>
        <taxon>Bacillati</taxon>
        <taxon>Bacillota</taxon>
        <taxon>Bacilli</taxon>
        <taxon>Lactobacillales</taxon>
        <taxon>Lactobacillaceae</taxon>
        <taxon>Limosilactobacillus</taxon>
    </lineage>
</organism>
<dbReference type="Pfam" id="PF00535">
    <property type="entry name" value="Glycos_transf_2"/>
    <property type="match status" value="1"/>
</dbReference>
<dbReference type="GO" id="GO:0016757">
    <property type="term" value="F:glycosyltransferase activity"/>
    <property type="evidence" value="ECO:0007669"/>
    <property type="project" value="UniProtKB-KW"/>
</dbReference>
<dbReference type="EMBL" id="JQBA01000012">
    <property type="protein sequence ID" value="KRN44597.1"/>
    <property type="molecule type" value="Genomic_DNA"/>
</dbReference>
<dbReference type="PATRIC" id="fig|148604.4.peg.293"/>
<dbReference type="PANTHER" id="PTHR22916:SF51">
    <property type="entry name" value="GLYCOSYLTRANSFERASE EPSH-RELATED"/>
    <property type="match status" value="1"/>
</dbReference>
<keyword evidence="2 4" id="KW-0808">Transferase</keyword>
<evidence type="ECO:0000313" key="4">
    <source>
        <dbReference type="EMBL" id="KRN44597.1"/>
    </source>
</evidence>
<comment type="caution">
    <text evidence="4">The sequence shown here is derived from an EMBL/GenBank/DDBJ whole genome shotgun (WGS) entry which is preliminary data.</text>
</comment>
<dbReference type="InterPro" id="IPR029044">
    <property type="entry name" value="Nucleotide-diphossugar_trans"/>
</dbReference>
<dbReference type="RefSeq" id="WP_056994192.1">
    <property type="nucleotide sequence ID" value="NZ_JQBA01000012.1"/>
</dbReference>
<gene>
    <name evidence="4" type="ORF">IV41_GL000288</name>
</gene>
<evidence type="ECO:0000256" key="1">
    <source>
        <dbReference type="ARBA" id="ARBA00022676"/>
    </source>
</evidence>
<name>A0A0R2H226_9LACO</name>
<proteinExistence type="predicted"/>
<evidence type="ECO:0000256" key="2">
    <source>
        <dbReference type="ARBA" id="ARBA00022679"/>
    </source>
</evidence>
<dbReference type="AlphaFoldDB" id="A0A0R2H226"/>
<evidence type="ECO:0000259" key="3">
    <source>
        <dbReference type="Pfam" id="PF00535"/>
    </source>
</evidence>
<evidence type="ECO:0000313" key="5">
    <source>
        <dbReference type="Proteomes" id="UP000051639"/>
    </source>
</evidence>
<dbReference type="OrthoDB" id="396512at2"/>
<sequence>MDELVSIIIPVFNVENYLAQCLDSVLAQTYQHLEIIVVNDGSYDGSGRICREYAMQDSRIKVHNQPNQGLAAARNAGLNVATGEYVTFIDADDFIVPDYVSHLAAQIQRQRAEIVIGGQYVLDEASGNFLIYYNEQNYQVYLPTKATLLAKLTESRFITVWGELFHRSLFDHLRFPDGRYHEDAFVIAKLYLKAKRIVVLDESLYCYRKRAGSISTRLRPLNQIQDDLDAGNQMIVDVMLHQYDPQPIIERQAGLLRYYRWDLEQRGMENSSLYQRILSEQQSIEDYRSGKAERGEN</sequence>
<accession>A0A0R2H226</accession>
<dbReference type="PANTHER" id="PTHR22916">
    <property type="entry name" value="GLYCOSYLTRANSFERASE"/>
    <property type="match status" value="1"/>
</dbReference>
<dbReference type="InterPro" id="IPR001173">
    <property type="entry name" value="Glyco_trans_2-like"/>
</dbReference>
<dbReference type="CDD" id="cd00761">
    <property type="entry name" value="Glyco_tranf_GTA_type"/>
    <property type="match status" value="1"/>
</dbReference>
<dbReference type="Proteomes" id="UP000051639">
    <property type="component" value="Unassembled WGS sequence"/>
</dbReference>
<feature type="domain" description="Glycosyltransferase 2-like" evidence="3">
    <location>
        <begin position="6"/>
        <end position="173"/>
    </location>
</feature>
<keyword evidence="1" id="KW-0328">Glycosyltransferase</keyword>
<dbReference type="Gene3D" id="3.90.550.10">
    <property type="entry name" value="Spore Coat Polysaccharide Biosynthesis Protein SpsA, Chain A"/>
    <property type="match status" value="1"/>
</dbReference>
<reference evidence="4 5" key="1">
    <citation type="journal article" date="2015" name="Genome Announc.">
        <title>Expanding the biotechnology potential of lactobacilli through comparative genomics of 213 strains and associated genera.</title>
        <authorList>
            <person name="Sun Z."/>
            <person name="Harris H.M."/>
            <person name="McCann A."/>
            <person name="Guo C."/>
            <person name="Argimon S."/>
            <person name="Zhang W."/>
            <person name="Yang X."/>
            <person name="Jeffery I.B."/>
            <person name="Cooney J.C."/>
            <person name="Kagawa T.F."/>
            <person name="Liu W."/>
            <person name="Song Y."/>
            <person name="Salvetti E."/>
            <person name="Wrobel A."/>
            <person name="Rasinkangas P."/>
            <person name="Parkhill J."/>
            <person name="Rea M.C."/>
            <person name="O'Sullivan O."/>
            <person name="Ritari J."/>
            <person name="Douillard F.P."/>
            <person name="Paul Ross R."/>
            <person name="Yang R."/>
            <person name="Briner A.E."/>
            <person name="Felis G.E."/>
            <person name="de Vos W.M."/>
            <person name="Barrangou R."/>
            <person name="Klaenhammer T.R."/>
            <person name="Caufield P.W."/>
            <person name="Cui Y."/>
            <person name="Zhang H."/>
            <person name="O'Toole P.W."/>
        </authorList>
    </citation>
    <scope>NUCLEOTIDE SEQUENCE [LARGE SCALE GENOMIC DNA]</scope>
    <source>
        <strain evidence="4 5">DSM 14792</strain>
    </source>
</reference>